<proteinExistence type="predicted"/>
<dbReference type="EMBL" id="JAUJYO010000018">
    <property type="protein sequence ID" value="KAK1289470.1"/>
    <property type="molecule type" value="Genomic_DNA"/>
</dbReference>
<name>A0AAV9CKS2_ACOCL</name>
<evidence type="ECO:0000256" key="6">
    <source>
        <dbReference type="ARBA" id="ARBA00022614"/>
    </source>
</evidence>
<evidence type="ECO:0000256" key="14">
    <source>
        <dbReference type="ARBA" id="ARBA00022989"/>
    </source>
</evidence>
<keyword evidence="9" id="KW-0732">Signal</keyword>
<dbReference type="Gene3D" id="3.30.200.20">
    <property type="entry name" value="Phosphorylase Kinase, domain 1"/>
    <property type="match status" value="1"/>
</dbReference>
<keyword evidence="13 20" id="KW-0067">ATP-binding</keyword>
<evidence type="ECO:0000256" key="8">
    <source>
        <dbReference type="ARBA" id="ARBA00022692"/>
    </source>
</evidence>
<keyword evidence="15 21" id="KW-0472">Membrane</keyword>
<evidence type="ECO:0000256" key="7">
    <source>
        <dbReference type="ARBA" id="ARBA00022679"/>
    </source>
</evidence>
<evidence type="ECO:0000256" key="21">
    <source>
        <dbReference type="SAM" id="Phobius"/>
    </source>
</evidence>
<feature type="binding site" evidence="20">
    <location>
        <position position="155"/>
    </location>
    <ligand>
        <name>ATP</name>
        <dbReference type="ChEBI" id="CHEBI:30616"/>
    </ligand>
</feature>
<evidence type="ECO:0000256" key="12">
    <source>
        <dbReference type="ARBA" id="ARBA00022777"/>
    </source>
</evidence>
<evidence type="ECO:0000256" key="5">
    <source>
        <dbReference type="ARBA" id="ARBA00022553"/>
    </source>
</evidence>
<dbReference type="GO" id="GO:0005886">
    <property type="term" value="C:plasma membrane"/>
    <property type="evidence" value="ECO:0007669"/>
    <property type="project" value="UniProtKB-SubCell"/>
</dbReference>
<keyword evidence="10" id="KW-0677">Repeat</keyword>
<dbReference type="FunFam" id="3.30.200.20:FF:000309">
    <property type="entry name" value="Leucine-rich repeat receptor protein kinase MSP1"/>
    <property type="match status" value="1"/>
</dbReference>
<dbReference type="Pfam" id="PF00069">
    <property type="entry name" value="Pkinase"/>
    <property type="match status" value="1"/>
</dbReference>
<evidence type="ECO:0000256" key="15">
    <source>
        <dbReference type="ARBA" id="ARBA00023136"/>
    </source>
</evidence>
<evidence type="ECO:0000256" key="18">
    <source>
        <dbReference type="ARBA" id="ARBA00047899"/>
    </source>
</evidence>
<evidence type="ECO:0000256" key="16">
    <source>
        <dbReference type="ARBA" id="ARBA00023170"/>
    </source>
</evidence>
<organism evidence="23 24">
    <name type="scientific">Acorus calamus</name>
    <name type="common">Sweet flag</name>
    <dbReference type="NCBI Taxonomy" id="4465"/>
    <lineage>
        <taxon>Eukaryota</taxon>
        <taxon>Viridiplantae</taxon>
        <taxon>Streptophyta</taxon>
        <taxon>Embryophyta</taxon>
        <taxon>Tracheophyta</taxon>
        <taxon>Spermatophyta</taxon>
        <taxon>Magnoliopsida</taxon>
        <taxon>Liliopsida</taxon>
        <taxon>Acoraceae</taxon>
        <taxon>Acorus</taxon>
    </lineage>
</organism>
<dbReference type="GO" id="GO:0005524">
    <property type="term" value="F:ATP binding"/>
    <property type="evidence" value="ECO:0007669"/>
    <property type="project" value="UniProtKB-UniRule"/>
</dbReference>
<dbReference type="InterPro" id="IPR032675">
    <property type="entry name" value="LRR_dom_sf"/>
</dbReference>
<evidence type="ECO:0000256" key="10">
    <source>
        <dbReference type="ARBA" id="ARBA00022737"/>
    </source>
</evidence>
<gene>
    <name evidence="23" type="ORF">QJS10_CPB18g01926</name>
</gene>
<keyword evidence="17" id="KW-0325">Glycoprotein</keyword>
<reference evidence="23" key="1">
    <citation type="journal article" date="2023" name="Nat. Commun.">
        <title>Diploid and tetraploid genomes of Acorus and the evolution of monocots.</title>
        <authorList>
            <person name="Ma L."/>
            <person name="Liu K.W."/>
            <person name="Li Z."/>
            <person name="Hsiao Y.Y."/>
            <person name="Qi Y."/>
            <person name="Fu T."/>
            <person name="Tang G.D."/>
            <person name="Zhang D."/>
            <person name="Sun W.H."/>
            <person name="Liu D.K."/>
            <person name="Li Y."/>
            <person name="Chen G.Z."/>
            <person name="Liu X.D."/>
            <person name="Liao X.Y."/>
            <person name="Jiang Y.T."/>
            <person name="Yu X."/>
            <person name="Hao Y."/>
            <person name="Huang J."/>
            <person name="Zhao X.W."/>
            <person name="Ke S."/>
            <person name="Chen Y.Y."/>
            <person name="Wu W.L."/>
            <person name="Hsu J.L."/>
            <person name="Lin Y.F."/>
            <person name="Huang M.D."/>
            <person name="Li C.Y."/>
            <person name="Huang L."/>
            <person name="Wang Z.W."/>
            <person name="Zhao X."/>
            <person name="Zhong W.Y."/>
            <person name="Peng D.H."/>
            <person name="Ahmad S."/>
            <person name="Lan S."/>
            <person name="Zhang J.S."/>
            <person name="Tsai W.C."/>
            <person name="Van de Peer Y."/>
            <person name="Liu Z.J."/>
        </authorList>
    </citation>
    <scope>NUCLEOTIDE SEQUENCE</scope>
    <source>
        <strain evidence="23">CP</strain>
    </source>
</reference>
<comment type="catalytic activity">
    <reaction evidence="19">
        <text>L-seryl-[protein] + ATP = O-phospho-L-seryl-[protein] + ADP + H(+)</text>
        <dbReference type="Rhea" id="RHEA:17989"/>
        <dbReference type="Rhea" id="RHEA-COMP:9863"/>
        <dbReference type="Rhea" id="RHEA-COMP:11604"/>
        <dbReference type="ChEBI" id="CHEBI:15378"/>
        <dbReference type="ChEBI" id="CHEBI:29999"/>
        <dbReference type="ChEBI" id="CHEBI:30616"/>
        <dbReference type="ChEBI" id="CHEBI:83421"/>
        <dbReference type="ChEBI" id="CHEBI:456216"/>
        <dbReference type="EC" id="2.7.11.1"/>
    </reaction>
</comment>
<evidence type="ECO:0000256" key="1">
    <source>
        <dbReference type="ARBA" id="ARBA00004162"/>
    </source>
</evidence>
<dbReference type="Gene3D" id="1.10.510.10">
    <property type="entry name" value="Transferase(Phosphotransferase) domain 1"/>
    <property type="match status" value="1"/>
</dbReference>
<protein>
    <recommendedName>
        <fullName evidence="3">non-specific serine/threonine protein kinase</fullName>
        <ecNumber evidence="3">2.7.11.1</ecNumber>
    </recommendedName>
</protein>
<dbReference type="InterPro" id="IPR017441">
    <property type="entry name" value="Protein_kinase_ATP_BS"/>
</dbReference>
<accession>A0AAV9CKS2</accession>
<keyword evidence="14 21" id="KW-1133">Transmembrane helix</keyword>
<comment type="catalytic activity">
    <reaction evidence="18">
        <text>L-threonyl-[protein] + ATP = O-phospho-L-threonyl-[protein] + ADP + H(+)</text>
        <dbReference type="Rhea" id="RHEA:46608"/>
        <dbReference type="Rhea" id="RHEA-COMP:11060"/>
        <dbReference type="Rhea" id="RHEA-COMP:11605"/>
        <dbReference type="ChEBI" id="CHEBI:15378"/>
        <dbReference type="ChEBI" id="CHEBI:30013"/>
        <dbReference type="ChEBI" id="CHEBI:30616"/>
        <dbReference type="ChEBI" id="CHEBI:61977"/>
        <dbReference type="ChEBI" id="CHEBI:456216"/>
        <dbReference type="EC" id="2.7.11.1"/>
    </reaction>
</comment>
<dbReference type="InterPro" id="IPR051420">
    <property type="entry name" value="Ser_Thr_Kinases_DiverseReg"/>
</dbReference>
<dbReference type="PANTHER" id="PTHR48005">
    <property type="entry name" value="LEUCINE RICH REPEAT KINASE 2"/>
    <property type="match status" value="1"/>
</dbReference>
<comment type="subcellular location">
    <subcellularLocation>
        <location evidence="1">Cell membrane</location>
        <topology evidence="1">Single-pass membrane protein</topology>
    </subcellularLocation>
    <subcellularLocation>
        <location evidence="2">Membrane</location>
        <topology evidence="2">Single-pass type I membrane protein</topology>
    </subcellularLocation>
</comment>
<keyword evidence="5" id="KW-0597">Phosphoprotein</keyword>
<dbReference type="Proteomes" id="UP001180020">
    <property type="component" value="Unassembled WGS sequence"/>
</dbReference>
<evidence type="ECO:0000256" key="11">
    <source>
        <dbReference type="ARBA" id="ARBA00022741"/>
    </source>
</evidence>
<feature type="domain" description="Protein kinase" evidence="22">
    <location>
        <begin position="127"/>
        <end position="365"/>
    </location>
</feature>
<reference evidence="23" key="2">
    <citation type="submission" date="2023-06" db="EMBL/GenBank/DDBJ databases">
        <authorList>
            <person name="Ma L."/>
            <person name="Liu K.-W."/>
            <person name="Li Z."/>
            <person name="Hsiao Y.-Y."/>
            <person name="Qi Y."/>
            <person name="Fu T."/>
            <person name="Tang G."/>
            <person name="Zhang D."/>
            <person name="Sun W.-H."/>
            <person name="Liu D.-K."/>
            <person name="Li Y."/>
            <person name="Chen G.-Z."/>
            <person name="Liu X.-D."/>
            <person name="Liao X.-Y."/>
            <person name="Jiang Y.-T."/>
            <person name="Yu X."/>
            <person name="Hao Y."/>
            <person name="Huang J."/>
            <person name="Zhao X.-W."/>
            <person name="Ke S."/>
            <person name="Chen Y.-Y."/>
            <person name="Wu W.-L."/>
            <person name="Hsu J.-L."/>
            <person name="Lin Y.-F."/>
            <person name="Huang M.-D."/>
            <person name="Li C.-Y."/>
            <person name="Huang L."/>
            <person name="Wang Z.-W."/>
            <person name="Zhao X."/>
            <person name="Zhong W.-Y."/>
            <person name="Peng D.-H."/>
            <person name="Ahmad S."/>
            <person name="Lan S."/>
            <person name="Zhang J.-S."/>
            <person name="Tsai W.-C."/>
            <person name="Van De Peer Y."/>
            <person name="Liu Z.-J."/>
        </authorList>
    </citation>
    <scope>NUCLEOTIDE SEQUENCE</scope>
    <source>
        <strain evidence="23">CP</strain>
        <tissue evidence="23">Leaves</tissue>
    </source>
</reference>
<dbReference type="PROSITE" id="PS00107">
    <property type="entry name" value="PROTEIN_KINASE_ATP"/>
    <property type="match status" value="1"/>
</dbReference>
<dbReference type="EC" id="2.7.11.1" evidence="3"/>
<keyword evidence="24" id="KW-1185">Reference proteome</keyword>
<dbReference type="AlphaFoldDB" id="A0AAV9CKS2"/>
<sequence length="365" mass="40390">MSSLTSIDFSYNNLTGPIPSAKIFQNASFIGNPGLCGNAIGLSLCESDMPGQKSHKNHKKIIISVLVPIISIIVSATIIVVIILGFRNPKQKDEETRGRFDEIPKSLIWDKEGRFTFNDIVNATDNFNEGCCVGKGGFGSVYRAELQTGQVVAVKRLHISDSGDIPGSNRKSFENEIRALTEIRHRNIVKLHGFCSKDGNMYLVYEYLERGSLGKVLHGDGDIRKFDWASRLQAIFDSDKLSNFMNPKLAYTMKVTEKCDIYSFGVVALEVMMGKHPGELISSLSLTQDDLLLKDVLDQRLAAPTGHMAEEVVFIVRMALACTRSNPESRPEMRVVAQELSAHTQAYLSEPLGTITFSKLAGLRK</sequence>
<dbReference type="PANTHER" id="PTHR48005:SF44">
    <property type="entry name" value="MDIS1-INTERACTING RECEPTOR LIKE KINASE 2-LIKE ISOFORM X1"/>
    <property type="match status" value="1"/>
</dbReference>
<evidence type="ECO:0000256" key="4">
    <source>
        <dbReference type="ARBA" id="ARBA00022527"/>
    </source>
</evidence>
<dbReference type="InterPro" id="IPR001245">
    <property type="entry name" value="Ser-Thr/Tyr_kinase_cat_dom"/>
</dbReference>
<feature type="transmembrane region" description="Helical" evidence="21">
    <location>
        <begin position="61"/>
        <end position="86"/>
    </location>
</feature>
<dbReference type="GO" id="GO:0004674">
    <property type="term" value="F:protein serine/threonine kinase activity"/>
    <property type="evidence" value="ECO:0007669"/>
    <property type="project" value="UniProtKB-KW"/>
</dbReference>
<evidence type="ECO:0000256" key="2">
    <source>
        <dbReference type="ARBA" id="ARBA00004479"/>
    </source>
</evidence>
<evidence type="ECO:0000313" key="23">
    <source>
        <dbReference type="EMBL" id="KAK1289470.1"/>
    </source>
</evidence>
<evidence type="ECO:0000256" key="3">
    <source>
        <dbReference type="ARBA" id="ARBA00012513"/>
    </source>
</evidence>
<keyword evidence="6" id="KW-0433">Leucine-rich repeat</keyword>
<keyword evidence="16 23" id="KW-0675">Receptor</keyword>
<dbReference type="PROSITE" id="PS50011">
    <property type="entry name" value="PROTEIN_KINASE_DOM"/>
    <property type="match status" value="1"/>
</dbReference>
<keyword evidence="12 23" id="KW-0418">Kinase</keyword>
<keyword evidence="4" id="KW-0723">Serine/threonine-protein kinase</keyword>
<dbReference type="Gene3D" id="3.80.10.10">
    <property type="entry name" value="Ribonuclease Inhibitor"/>
    <property type="match status" value="1"/>
</dbReference>
<dbReference type="SUPFAM" id="SSF56112">
    <property type="entry name" value="Protein kinase-like (PK-like)"/>
    <property type="match status" value="1"/>
</dbReference>
<evidence type="ECO:0000313" key="24">
    <source>
        <dbReference type="Proteomes" id="UP001180020"/>
    </source>
</evidence>
<comment type="caution">
    <text evidence="23">The sequence shown here is derived from an EMBL/GenBank/DDBJ whole genome shotgun (WGS) entry which is preliminary data.</text>
</comment>
<dbReference type="InterPro" id="IPR011009">
    <property type="entry name" value="Kinase-like_dom_sf"/>
</dbReference>
<keyword evidence="11 20" id="KW-0547">Nucleotide-binding</keyword>
<evidence type="ECO:0000256" key="20">
    <source>
        <dbReference type="PROSITE-ProRule" id="PRU10141"/>
    </source>
</evidence>
<evidence type="ECO:0000256" key="19">
    <source>
        <dbReference type="ARBA" id="ARBA00048679"/>
    </source>
</evidence>
<evidence type="ECO:0000256" key="17">
    <source>
        <dbReference type="ARBA" id="ARBA00023180"/>
    </source>
</evidence>
<dbReference type="Pfam" id="PF07714">
    <property type="entry name" value="PK_Tyr_Ser-Thr"/>
    <property type="match status" value="1"/>
</dbReference>
<evidence type="ECO:0000259" key="22">
    <source>
        <dbReference type="PROSITE" id="PS50011"/>
    </source>
</evidence>
<keyword evidence="7" id="KW-0808">Transferase</keyword>
<evidence type="ECO:0000256" key="9">
    <source>
        <dbReference type="ARBA" id="ARBA00022729"/>
    </source>
</evidence>
<keyword evidence="8 21" id="KW-0812">Transmembrane</keyword>
<evidence type="ECO:0000256" key="13">
    <source>
        <dbReference type="ARBA" id="ARBA00022840"/>
    </source>
</evidence>
<dbReference type="InterPro" id="IPR000719">
    <property type="entry name" value="Prot_kinase_dom"/>
</dbReference>